<organism evidence="2 3">
    <name type="scientific">Deinococcus metallilatus</name>
    <dbReference type="NCBI Taxonomy" id="1211322"/>
    <lineage>
        <taxon>Bacteria</taxon>
        <taxon>Thermotogati</taxon>
        <taxon>Deinococcota</taxon>
        <taxon>Deinococci</taxon>
        <taxon>Deinococcales</taxon>
        <taxon>Deinococcaceae</taxon>
        <taxon>Deinococcus</taxon>
    </lineage>
</organism>
<dbReference type="EMBL" id="JACHFV010000008">
    <property type="protein sequence ID" value="MBB5295807.1"/>
    <property type="molecule type" value="Genomic_DNA"/>
</dbReference>
<evidence type="ECO:0000259" key="1">
    <source>
        <dbReference type="Pfam" id="PF13435"/>
    </source>
</evidence>
<sequence length="361" mass="40212">MAASDPWYLKVKDLVAFEEGEVAVRQCAGCHAPVALMTGEVGLYSRESVGSLEGVSCVFCHTLDRVEGGNARYLSDPGRIRPYPGGDYLSVQEIEAAAHLVMADPQQHREDMMRPFYRTSAFCQGCHELTMNGVRLQSTFSEWAQSSYAEQGVTCQGCHFTPGAGETRERGRLVDHRPVERDRVYRHTLGGGSLTVAARDNRTELKEAVALEAAWQGERLRVTVRNVKGGHAIPTGVSDLRELWLEITAMDANGREVFTSGHLDAAGRIREGSTIFHTVFGDEHGNKIVRHDIWRARQILKDTRIPADGQRQVSYRLPGSAKDVKVRLLWRDAPADFQQIVVQGATQPAEVFSLAEWRQQR</sequence>
<accession>A0ABR6MV33</accession>
<comment type="caution">
    <text evidence="2">The sequence shown here is derived from an EMBL/GenBank/DDBJ whole genome shotgun (WGS) entry which is preliminary data.</text>
</comment>
<gene>
    <name evidence="2" type="ORF">HNQ10_002646</name>
</gene>
<evidence type="ECO:0000313" key="3">
    <source>
        <dbReference type="Proteomes" id="UP000536909"/>
    </source>
</evidence>
<name>A0ABR6MV33_9DEIO</name>
<dbReference type="InterPro" id="IPR036280">
    <property type="entry name" value="Multihaem_cyt_sf"/>
</dbReference>
<evidence type="ECO:0000313" key="2">
    <source>
        <dbReference type="EMBL" id="MBB5295807.1"/>
    </source>
</evidence>
<keyword evidence="3" id="KW-1185">Reference proteome</keyword>
<dbReference type="Gene3D" id="1.10.1130.10">
    <property type="entry name" value="Flavocytochrome C3, Chain A"/>
    <property type="match status" value="1"/>
</dbReference>
<dbReference type="SUPFAM" id="SSF48695">
    <property type="entry name" value="Multiheme cytochromes"/>
    <property type="match status" value="1"/>
</dbReference>
<dbReference type="InterPro" id="IPR023155">
    <property type="entry name" value="Cyt_c-552/4"/>
</dbReference>
<dbReference type="Pfam" id="PF13435">
    <property type="entry name" value="Cytochrome_C554"/>
    <property type="match status" value="1"/>
</dbReference>
<dbReference type="RefSeq" id="WP_244944444.1">
    <property type="nucleotide sequence ID" value="NZ_CP038510.1"/>
</dbReference>
<proteinExistence type="predicted"/>
<feature type="domain" description="Cytochrome c-552/4" evidence="1">
    <location>
        <begin position="23"/>
        <end position="62"/>
    </location>
</feature>
<reference evidence="2 3" key="1">
    <citation type="submission" date="2020-08" db="EMBL/GenBank/DDBJ databases">
        <title>Genomic Encyclopedia of Type Strains, Phase IV (KMG-IV): sequencing the most valuable type-strain genomes for metagenomic binning, comparative biology and taxonomic classification.</title>
        <authorList>
            <person name="Goeker M."/>
        </authorList>
    </citation>
    <scope>NUCLEOTIDE SEQUENCE [LARGE SCALE GENOMIC DNA]</scope>
    <source>
        <strain evidence="2 3">DSM 105434</strain>
    </source>
</reference>
<protein>
    <recommendedName>
        <fullName evidence="1">Cytochrome c-552/4 domain-containing protein</fullName>
    </recommendedName>
</protein>
<dbReference type="Proteomes" id="UP000536909">
    <property type="component" value="Unassembled WGS sequence"/>
</dbReference>